<gene>
    <name evidence="1" type="ORF">LTS18_010525</name>
</gene>
<accession>A0ACC3CZD4</accession>
<proteinExistence type="predicted"/>
<name>A0ACC3CZD4_9PEZI</name>
<evidence type="ECO:0000313" key="2">
    <source>
        <dbReference type="Proteomes" id="UP001186974"/>
    </source>
</evidence>
<keyword evidence="2" id="KW-1185">Reference proteome</keyword>
<dbReference type="Proteomes" id="UP001186974">
    <property type="component" value="Unassembled WGS sequence"/>
</dbReference>
<dbReference type="EMBL" id="JAWDJW010009286">
    <property type="protein sequence ID" value="KAK3059572.1"/>
    <property type="molecule type" value="Genomic_DNA"/>
</dbReference>
<protein>
    <submittedName>
        <fullName evidence="1">Uncharacterized protein</fullName>
    </submittedName>
</protein>
<organism evidence="1 2">
    <name type="scientific">Coniosporium uncinatum</name>
    <dbReference type="NCBI Taxonomy" id="93489"/>
    <lineage>
        <taxon>Eukaryota</taxon>
        <taxon>Fungi</taxon>
        <taxon>Dikarya</taxon>
        <taxon>Ascomycota</taxon>
        <taxon>Pezizomycotina</taxon>
        <taxon>Dothideomycetes</taxon>
        <taxon>Dothideomycetes incertae sedis</taxon>
        <taxon>Coniosporium</taxon>
    </lineage>
</organism>
<evidence type="ECO:0000313" key="1">
    <source>
        <dbReference type="EMBL" id="KAK3059572.1"/>
    </source>
</evidence>
<sequence>MEKWDKRQIQQPLTGSTGIVPPAPMAVGAPKMQMTLNGQQSPVRGAIIHQSETINGVRQYSTYTDYQWDPKKAAEGVDTFEKHLEQLKESRNLSEKMLLRVAGDLAEVEHEWLKEANSEQKVILRKACEYLGSQLGSTYTETALIDFLIMDAQKRICQLQAREHGTNVSREA</sequence>
<feature type="non-terminal residue" evidence="1">
    <location>
        <position position="172"/>
    </location>
</feature>
<comment type="caution">
    <text evidence="1">The sequence shown here is derived from an EMBL/GenBank/DDBJ whole genome shotgun (WGS) entry which is preliminary data.</text>
</comment>
<reference evidence="1" key="1">
    <citation type="submission" date="2024-09" db="EMBL/GenBank/DDBJ databases">
        <title>Black Yeasts Isolated from many extreme environments.</title>
        <authorList>
            <person name="Coleine C."/>
            <person name="Stajich J.E."/>
            <person name="Selbmann L."/>
        </authorList>
    </citation>
    <scope>NUCLEOTIDE SEQUENCE</scope>
    <source>
        <strain evidence="1">CCFEE 5737</strain>
    </source>
</reference>